<evidence type="ECO:0000313" key="2">
    <source>
        <dbReference type="Proteomes" id="UP000198915"/>
    </source>
</evidence>
<accession>A0A1I4AVV5</accession>
<evidence type="ECO:0008006" key="3">
    <source>
        <dbReference type="Google" id="ProtNLM"/>
    </source>
</evidence>
<keyword evidence="2" id="KW-1185">Reference proteome</keyword>
<gene>
    <name evidence="1" type="ORF">SAMN05518846_11631</name>
</gene>
<dbReference type="Proteomes" id="UP000198915">
    <property type="component" value="Unassembled WGS sequence"/>
</dbReference>
<protein>
    <recommendedName>
        <fullName evidence="3">Lipopolysaccharide biosynthesis protein, LPS:glycosyltransferase</fullName>
    </recommendedName>
</protein>
<proteinExistence type="predicted"/>
<organism evidence="1 2">
    <name type="scientific">Brevibacillus centrosporus</name>
    <dbReference type="NCBI Taxonomy" id="54910"/>
    <lineage>
        <taxon>Bacteria</taxon>
        <taxon>Bacillati</taxon>
        <taxon>Bacillota</taxon>
        <taxon>Bacilli</taxon>
        <taxon>Bacillales</taxon>
        <taxon>Paenibacillaceae</taxon>
        <taxon>Brevibacillus</taxon>
    </lineage>
</organism>
<name>A0A1I4AVV5_9BACL</name>
<reference evidence="2" key="1">
    <citation type="submission" date="2016-10" db="EMBL/GenBank/DDBJ databases">
        <authorList>
            <person name="Varghese N."/>
            <person name="Submissions S."/>
        </authorList>
    </citation>
    <scope>NUCLEOTIDE SEQUENCE [LARGE SCALE GENOMIC DNA]</scope>
    <source>
        <strain evidence="2">OK042</strain>
    </source>
</reference>
<sequence length="284" mass="32959">MSIPVIFIHRADEGHLGLCMQQAMASNPKSRVILIGTRENRKHIPDGAEHHLIDDYSQSAKGFASFYRHLSPNNFAYNLFCFQRWFILRDFMKVNELQKILYLDSDVLLYCDISKPDYERLALEFSWTTVCNLPTLDRYCAYLTAHFRETSLLHKLLDYCRSIGNAPLSDMVTCIHFRNYYLRIASTYGVFGDSFFDHNLSCPLAPPCDQIELLEGKKKIYWKYGALHGKLTEKDGFLKVNSLHFQGATKHYIPFFLPSNLPSHDALHYFNYATCQWLLANSKD</sequence>
<dbReference type="RefSeq" id="WP_092274043.1">
    <property type="nucleotide sequence ID" value="NZ_FORT01000016.1"/>
</dbReference>
<dbReference type="AlphaFoldDB" id="A0A1I4AVV5"/>
<evidence type="ECO:0000313" key="1">
    <source>
        <dbReference type="EMBL" id="SFK60423.1"/>
    </source>
</evidence>
<dbReference type="STRING" id="1884381.SAMN05518846_11631"/>
<dbReference type="EMBL" id="FORT01000016">
    <property type="protein sequence ID" value="SFK60423.1"/>
    <property type="molecule type" value="Genomic_DNA"/>
</dbReference>